<feature type="transmembrane region" description="Helical" evidence="1">
    <location>
        <begin position="55"/>
        <end position="77"/>
    </location>
</feature>
<dbReference type="AlphaFoldDB" id="A0A517ZEL2"/>
<evidence type="ECO:0000313" key="2">
    <source>
        <dbReference type="EMBL" id="QDU40920.1"/>
    </source>
</evidence>
<gene>
    <name evidence="2" type="ORF">Mal4_52830</name>
</gene>
<name>A0A517ZEL2_9PLAN</name>
<organism evidence="2 3">
    <name type="scientific">Maioricimonas rarisocia</name>
    <dbReference type="NCBI Taxonomy" id="2528026"/>
    <lineage>
        <taxon>Bacteria</taxon>
        <taxon>Pseudomonadati</taxon>
        <taxon>Planctomycetota</taxon>
        <taxon>Planctomycetia</taxon>
        <taxon>Planctomycetales</taxon>
        <taxon>Planctomycetaceae</taxon>
        <taxon>Maioricimonas</taxon>
    </lineage>
</organism>
<dbReference type="RefSeq" id="WP_145372159.1">
    <property type="nucleotide sequence ID" value="NZ_CP036275.1"/>
</dbReference>
<keyword evidence="1" id="KW-0812">Transmembrane</keyword>
<dbReference type="KEGG" id="mri:Mal4_52830"/>
<dbReference type="OrthoDB" id="9937038at2"/>
<evidence type="ECO:0000313" key="3">
    <source>
        <dbReference type="Proteomes" id="UP000320496"/>
    </source>
</evidence>
<protein>
    <submittedName>
        <fullName evidence="2">Uncharacterized protein</fullName>
    </submittedName>
</protein>
<keyword evidence="1" id="KW-1133">Transmembrane helix</keyword>
<dbReference type="Proteomes" id="UP000320496">
    <property type="component" value="Chromosome"/>
</dbReference>
<keyword evidence="3" id="KW-1185">Reference proteome</keyword>
<feature type="transmembrane region" description="Helical" evidence="1">
    <location>
        <begin position="20"/>
        <end position="43"/>
    </location>
</feature>
<dbReference type="EMBL" id="CP036275">
    <property type="protein sequence ID" value="QDU40920.1"/>
    <property type="molecule type" value="Genomic_DNA"/>
</dbReference>
<reference evidence="2 3" key="1">
    <citation type="submission" date="2019-02" db="EMBL/GenBank/DDBJ databases">
        <title>Deep-cultivation of Planctomycetes and their phenomic and genomic characterization uncovers novel biology.</title>
        <authorList>
            <person name="Wiegand S."/>
            <person name="Jogler M."/>
            <person name="Boedeker C."/>
            <person name="Pinto D."/>
            <person name="Vollmers J."/>
            <person name="Rivas-Marin E."/>
            <person name="Kohn T."/>
            <person name="Peeters S.H."/>
            <person name="Heuer A."/>
            <person name="Rast P."/>
            <person name="Oberbeckmann S."/>
            <person name="Bunk B."/>
            <person name="Jeske O."/>
            <person name="Meyerdierks A."/>
            <person name="Storesund J.E."/>
            <person name="Kallscheuer N."/>
            <person name="Luecker S."/>
            <person name="Lage O.M."/>
            <person name="Pohl T."/>
            <person name="Merkel B.J."/>
            <person name="Hornburger P."/>
            <person name="Mueller R.-W."/>
            <person name="Bruemmer F."/>
            <person name="Labrenz M."/>
            <person name="Spormann A.M."/>
            <person name="Op den Camp H."/>
            <person name="Overmann J."/>
            <person name="Amann R."/>
            <person name="Jetten M.S.M."/>
            <person name="Mascher T."/>
            <person name="Medema M.H."/>
            <person name="Devos D.P."/>
            <person name="Kaster A.-K."/>
            <person name="Ovreas L."/>
            <person name="Rohde M."/>
            <person name="Galperin M.Y."/>
            <person name="Jogler C."/>
        </authorList>
    </citation>
    <scope>NUCLEOTIDE SEQUENCE [LARGE SCALE GENOMIC DNA]</scope>
    <source>
        <strain evidence="2 3">Mal4</strain>
    </source>
</reference>
<accession>A0A517ZEL2</accession>
<evidence type="ECO:0000256" key="1">
    <source>
        <dbReference type="SAM" id="Phobius"/>
    </source>
</evidence>
<proteinExistence type="predicted"/>
<keyword evidence="1" id="KW-0472">Membrane</keyword>
<sequence length="118" mass="13314">MKLESELNRSSEKEVRVRRLCFVMILAATVLMFLGGTEVLGSFDPFDPTANPLSVALGVVHVICAVAAPMLVAYYYARLRPATRSLRDDLLQHSIREVRHELHEVRNELSGLHRRSEA</sequence>